<dbReference type="PROSITE" id="PS00198">
    <property type="entry name" value="4FE4S_FER_1"/>
    <property type="match status" value="1"/>
</dbReference>
<comment type="caution">
    <text evidence="1">The sequence shown here is derived from an EMBL/GenBank/DDBJ whole genome shotgun (WGS) entry which is preliminary data.</text>
</comment>
<dbReference type="PANTHER" id="PTHR13382">
    <property type="entry name" value="MITOCHONDRIAL ATP SYNTHASE COUPLING FACTOR B"/>
    <property type="match status" value="1"/>
</dbReference>
<evidence type="ECO:0008006" key="4">
    <source>
        <dbReference type="Google" id="ProtNLM"/>
    </source>
</evidence>
<accession>A0A8T1Q7X4</accession>
<dbReference type="PANTHER" id="PTHR13382:SF16">
    <property type="entry name" value="F-BOX PROTEIN SKIP28"/>
    <property type="match status" value="1"/>
</dbReference>
<dbReference type="EMBL" id="CM031814">
    <property type="protein sequence ID" value="KAG6650523.1"/>
    <property type="molecule type" value="Genomic_DNA"/>
</dbReference>
<sequence>MEKLIQKAKDPFPSNSCIIPQEPYTIQEIEPGPPHEALFLVLAYLPLFELLAMGEVCMSLRDALHKDVLPWLNIIVERPLNLRLTDEILENITSKAIGRLKTLALMNCVKITDDGLQSVIDRNHGINKLYIPACTGLTPGGVIRAVKTLSERNHSLKSLRINGIYNIEKEELEILRSYLQMNLPQQVQQRQQPMLFHRRNSSMFSNESEPLIDVDICPKCKDVRMVYDCPREACKRKNKKLMQPTAGCKGCNLCIPRCEECGGCLESEEIEETACGDGLCSECWLQLPKCNFCNRPNCNRHTNRQYKHSSSSGFVCEICHYMQY</sequence>
<evidence type="ECO:0000313" key="2">
    <source>
        <dbReference type="EMBL" id="KAG6707773.1"/>
    </source>
</evidence>
<name>A0A8T1Q7X4_CARIL</name>
<reference evidence="2" key="2">
    <citation type="submission" date="2021-01" db="EMBL/GenBank/DDBJ databases">
        <authorList>
            <person name="Lovell J.T."/>
            <person name="Bentley N."/>
            <person name="Bhattarai G."/>
            <person name="Jenkins J.W."/>
            <person name="Sreedasyam A."/>
            <person name="Alarcon Y."/>
            <person name="Bock C."/>
            <person name="Boston L."/>
            <person name="Carlson J."/>
            <person name="Cervantes K."/>
            <person name="Clermont K."/>
            <person name="Krom N."/>
            <person name="Kubenka K."/>
            <person name="Mamidi S."/>
            <person name="Mattison C."/>
            <person name="Monteros M."/>
            <person name="Pisani C."/>
            <person name="Plott C."/>
            <person name="Rajasekar S."/>
            <person name="Rhein H.S."/>
            <person name="Rohla C."/>
            <person name="Song M."/>
            <person name="Hilaire R.S."/>
            <person name="Shu S."/>
            <person name="Wells L."/>
            <person name="Wang X."/>
            <person name="Webber J."/>
            <person name="Heerema R.J."/>
            <person name="Klein P."/>
            <person name="Conner P."/>
            <person name="Grauke L."/>
            <person name="Grimwood J."/>
            <person name="Schmutz J."/>
            <person name="Randall J.J."/>
        </authorList>
    </citation>
    <scope>NUCLEOTIDE SEQUENCE</scope>
    <source>
        <tissue evidence="2">Leaf</tissue>
    </source>
</reference>
<gene>
    <name evidence="1" type="ORF">CIPAW_06G049700</name>
    <name evidence="2" type="ORF">I3842_06G049300</name>
</gene>
<dbReference type="AlphaFoldDB" id="A0A8T1Q7X4"/>
<dbReference type="Proteomes" id="UP000811609">
    <property type="component" value="Chromosome 6"/>
</dbReference>
<protein>
    <recommendedName>
        <fullName evidence="4">F-box domain-containing protein</fullName>
    </recommendedName>
</protein>
<dbReference type="Proteomes" id="UP000811246">
    <property type="component" value="Chromosome 6"/>
</dbReference>
<proteinExistence type="predicted"/>
<evidence type="ECO:0000313" key="3">
    <source>
        <dbReference type="Proteomes" id="UP000811609"/>
    </source>
</evidence>
<dbReference type="EMBL" id="CM031830">
    <property type="protein sequence ID" value="KAG6707773.1"/>
    <property type="molecule type" value="Genomic_DNA"/>
</dbReference>
<keyword evidence="3" id="KW-1185">Reference proteome</keyword>
<dbReference type="GO" id="GO:0005737">
    <property type="term" value="C:cytoplasm"/>
    <property type="evidence" value="ECO:0007669"/>
    <property type="project" value="TreeGrafter"/>
</dbReference>
<dbReference type="InterPro" id="IPR050648">
    <property type="entry name" value="F-box_LRR-repeat"/>
</dbReference>
<organism evidence="1 3">
    <name type="scientific">Carya illinoinensis</name>
    <name type="common">Pecan</name>
    <dbReference type="NCBI Taxonomy" id="32201"/>
    <lineage>
        <taxon>Eukaryota</taxon>
        <taxon>Viridiplantae</taxon>
        <taxon>Streptophyta</taxon>
        <taxon>Embryophyta</taxon>
        <taxon>Tracheophyta</taxon>
        <taxon>Spermatophyta</taxon>
        <taxon>Magnoliopsida</taxon>
        <taxon>eudicotyledons</taxon>
        <taxon>Gunneridae</taxon>
        <taxon>Pentapetalae</taxon>
        <taxon>rosids</taxon>
        <taxon>fabids</taxon>
        <taxon>Fagales</taxon>
        <taxon>Juglandaceae</taxon>
        <taxon>Carya</taxon>
    </lineage>
</organism>
<dbReference type="InterPro" id="IPR017900">
    <property type="entry name" value="4Fe4S_Fe_S_CS"/>
</dbReference>
<reference evidence="1" key="1">
    <citation type="submission" date="2020-12" db="EMBL/GenBank/DDBJ databases">
        <title>WGS assembly of Carya illinoinensis cv. Pawnee.</title>
        <authorList>
            <person name="Platts A."/>
            <person name="Shu S."/>
            <person name="Wright S."/>
            <person name="Barry K."/>
            <person name="Edger P."/>
            <person name="Pires J.C."/>
            <person name="Schmutz J."/>
        </authorList>
    </citation>
    <scope>NUCLEOTIDE SEQUENCE</scope>
    <source>
        <tissue evidence="1">Leaf</tissue>
    </source>
</reference>
<evidence type="ECO:0000313" key="1">
    <source>
        <dbReference type="EMBL" id="KAG6650523.1"/>
    </source>
</evidence>